<dbReference type="InterPro" id="IPR051007">
    <property type="entry name" value="creA/MIG_C2H2-ZnF"/>
</dbReference>
<name>A0A1Q3ENV7_LENED</name>
<evidence type="ECO:0000256" key="6">
    <source>
        <dbReference type="ARBA" id="ARBA00023015"/>
    </source>
</evidence>
<keyword evidence="4 9" id="KW-0863">Zinc-finger</keyword>
<keyword evidence="13" id="KW-1185">Reference proteome</keyword>
<reference evidence="12 13" key="1">
    <citation type="submission" date="2016-08" db="EMBL/GenBank/DDBJ databases">
        <authorList>
            <consortium name="Lentinula edodes genome sequencing consortium"/>
            <person name="Sakamoto Y."/>
            <person name="Nakade K."/>
            <person name="Sato S."/>
            <person name="Yoshida Y."/>
            <person name="Miyazaki K."/>
            <person name="Natsume S."/>
            <person name="Konno N."/>
        </authorList>
    </citation>
    <scope>NUCLEOTIDE SEQUENCE [LARGE SCALE GENOMIC DNA]</scope>
    <source>
        <strain evidence="12 13">NBRC 111202</strain>
    </source>
</reference>
<dbReference type="GO" id="GO:0000978">
    <property type="term" value="F:RNA polymerase II cis-regulatory region sequence-specific DNA binding"/>
    <property type="evidence" value="ECO:0007669"/>
    <property type="project" value="TreeGrafter"/>
</dbReference>
<dbReference type="Pfam" id="PF00096">
    <property type="entry name" value="zf-C2H2"/>
    <property type="match status" value="2"/>
</dbReference>
<dbReference type="FunFam" id="3.30.160.60:FF:000018">
    <property type="entry name" value="Krueppel-like factor 15"/>
    <property type="match status" value="1"/>
</dbReference>
<feature type="domain" description="C2H2-type" evidence="11">
    <location>
        <begin position="45"/>
        <end position="74"/>
    </location>
</feature>
<evidence type="ECO:0000259" key="11">
    <source>
        <dbReference type="PROSITE" id="PS50157"/>
    </source>
</evidence>
<evidence type="ECO:0000313" key="13">
    <source>
        <dbReference type="Proteomes" id="UP000188533"/>
    </source>
</evidence>
<dbReference type="InterPro" id="IPR013087">
    <property type="entry name" value="Znf_C2H2_type"/>
</dbReference>
<feature type="region of interest" description="Disordered" evidence="10">
    <location>
        <begin position="266"/>
        <end position="350"/>
    </location>
</feature>
<dbReference type="GO" id="GO:0005737">
    <property type="term" value="C:cytoplasm"/>
    <property type="evidence" value="ECO:0007669"/>
    <property type="project" value="TreeGrafter"/>
</dbReference>
<keyword evidence="3" id="KW-0677">Repeat</keyword>
<evidence type="ECO:0000256" key="8">
    <source>
        <dbReference type="ARBA" id="ARBA00023242"/>
    </source>
</evidence>
<dbReference type="STRING" id="5353.A0A1Q3ENV7"/>
<sequence length="1013" mass="109995">MCGSTPAEKTIPRPYKCPYPLCGRAFSRLEHQTRHIRTHTGEKPFVCNFPGCEKKFSRSDELTRHSRIHNNDHSSNVVKGGGKSKAVKSTAAAAAASKDSSGSSTPSDYNDQMSGGDVRQIVAAGRIKKKARSRVNSDDEDESSSYARPTSIGSYDLTHSRRSQTSTSVPTTSTSSLSPDSLSLPHAPLSQPQTPFTTLSSVAMDELYTLERQEALRRAEYEARHAEALRRAELETRQQYQEREWERRERERDRYEEYYDFHGVRSAHYGGGSHHTRPRDQHHLRHNHPYLDSYSAHSLHSASHPHSMYTNPQPPSHSSSHSSLSSFESSSSFPYIVSPSTSTSTSTSPYPYSGAAGFRLSKSATTSPVGTPWEKHGERGYFGMSNERGDPSEDDDQNRELDDKECIVREPQHARDIKSKRRLSGPAWYIAPEGQDRDYPFTSSSVSTLKASASIASLPPDFRAASHPSQLQSQKRLSGFNRVKSQDNVYAHRESERHSPLSSDSEDGGDVVQMKRRKSYQDVVSAERMIHHEPLSAPHSPKRYRSNVAEFGPSNITHPSHGNIHGSNAQHGSHLVSGPMAANTNTPAYTPSGSPFLGPMRGLNLHSTNPSRAPSPILMPPSAISSVRDEVVALSPSSSPPTSHRVTGPRNKSYNELSSLGGGGSSNHGRHPYRDPRGHHGALLHEWDRDAVSLNEPKEREYVRDYRERDRTNGGPTLAYPRPSTELRSRDSSRAASPIGNGISAAAHNNHGHQSHPSQHHSHLAHSVRMAFGMTPIHPPPATAFHSSSNPHHSSSSFSSKPSVTSPSPSVLGKLSLGSHPSSHSGHSRHTSPLHSPPLRPGSPPILSGGFGFGFTSRGPSRPTSRPGSPPITLAPLRLPASAVGDPSDRNIPGIHEATDVDSRPQVIPAKSIPTPVVDDVDMDNAQTEPTKEAAMQVDGAELLSETTSKEIDIGTSIGVTSFPSIQPPPSASTGVQAKTINASPIPPRVIQAPPGVTMDKSTTTTAQTLMAA</sequence>
<feature type="region of interest" description="Disordered" evidence="10">
    <location>
        <begin position="698"/>
        <end position="897"/>
    </location>
</feature>
<keyword evidence="5" id="KW-0862">Zinc</keyword>
<feature type="compositionally biased region" description="Low complexity" evidence="10">
    <location>
        <begin position="786"/>
        <end position="825"/>
    </location>
</feature>
<feature type="compositionally biased region" description="Pro residues" evidence="10">
    <location>
        <begin position="835"/>
        <end position="844"/>
    </location>
</feature>
<dbReference type="GO" id="GO:0000433">
    <property type="term" value="P:carbon catabolite repression of transcription from RNA polymerase II promoter by glucose"/>
    <property type="evidence" value="ECO:0007669"/>
    <property type="project" value="TreeGrafter"/>
</dbReference>
<dbReference type="InterPro" id="IPR036236">
    <property type="entry name" value="Znf_C2H2_sf"/>
</dbReference>
<dbReference type="SMART" id="SM00355">
    <property type="entry name" value="ZnF_C2H2"/>
    <property type="match status" value="2"/>
</dbReference>
<feature type="region of interest" description="Disordered" evidence="10">
    <location>
        <begin position="63"/>
        <end position="197"/>
    </location>
</feature>
<evidence type="ECO:0000313" key="12">
    <source>
        <dbReference type="EMBL" id="GAW08784.1"/>
    </source>
</evidence>
<feature type="compositionally biased region" description="Low complexity" evidence="10">
    <location>
        <begin position="87"/>
        <end position="104"/>
    </location>
</feature>
<dbReference type="Gene3D" id="3.30.160.60">
    <property type="entry name" value="Classic Zinc Finger"/>
    <property type="match status" value="2"/>
</dbReference>
<dbReference type="EMBL" id="BDGU01000743">
    <property type="protein sequence ID" value="GAW08784.1"/>
    <property type="molecule type" value="Genomic_DNA"/>
</dbReference>
<dbReference type="SUPFAM" id="SSF57667">
    <property type="entry name" value="beta-beta-alpha zinc fingers"/>
    <property type="match status" value="1"/>
</dbReference>
<feature type="compositionally biased region" description="Low complexity" evidence="10">
    <location>
        <begin position="163"/>
        <end position="190"/>
    </location>
</feature>
<dbReference type="GO" id="GO:0008270">
    <property type="term" value="F:zinc ion binding"/>
    <property type="evidence" value="ECO:0007669"/>
    <property type="project" value="UniProtKB-KW"/>
</dbReference>
<feature type="region of interest" description="Disordered" evidence="10">
    <location>
        <begin position="363"/>
        <end position="404"/>
    </location>
</feature>
<evidence type="ECO:0000256" key="2">
    <source>
        <dbReference type="ARBA" id="ARBA00022723"/>
    </source>
</evidence>
<feature type="compositionally biased region" description="Basic residues" evidence="10">
    <location>
        <begin position="750"/>
        <end position="766"/>
    </location>
</feature>
<dbReference type="PROSITE" id="PS00028">
    <property type="entry name" value="ZINC_FINGER_C2H2_1"/>
    <property type="match status" value="2"/>
</dbReference>
<comment type="caution">
    <text evidence="12">The sequence shown here is derived from an EMBL/GenBank/DDBJ whole genome shotgun (WGS) entry which is preliminary data.</text>
</comment>
<dbReference type="GO" id="GO:0000981">
    <property type="term" value="F:DNA-binding transcription factor activity, RNA polymerase II-specific"/>
    <property type="evidence" value="ECO:0007669"/>
    <property type="project" value="UniProtKB-ARBA"/>
</dbReference>
<reference evidence="12 13" key="2">
    <citation type="submission" date="2017-02" db="EMBL/GenBank/DDBJ databases">
        <title>A genome survey and senescence transcriptome analysis in Lentinula edodes.</title>
        <authorList>
            <person name="Sakamoto Y."/>
            <person name="Nakade K."/>
            <person name="Sato S."/>
            <person name="Yoshida Y."/>
            <person name="Miyazaki K."/>
            <person name="Natsume S."/>
            <person name="Konno N."/>
        </authorList>
    </citation>
    <scope>NUCLEOTIDE SEQUENCE [LARGE SCALE GENOMIC DNA]</scope>
    <source>
        <strain evidence="12 13">NBRC 111202</strain>
    </source>
</reference>
<keyword evidence="6" id="KW-0805">Transcription regulation</keyword>
<dbReference type="PROSITE" id="PS50157">
    <property type="entry name" value="ZINC_FINGER_C2H2_2"/>
    <property type="match status" value="2"/>
</dbReference>
<feature type="compositionally biased region" description="Low complexity" evidence="10">
    <location>
        <begin position="316"/>
        <end position="350"/>
    </location>
</feature>
<evidence type="ECO:0000256" key="7">
    <source>
        <dbReference type="ARBA" id="ARBA00023163"/>
    </source>
</evidence>
<feature type="compositionally biased region" description="Polar residues" evidence="10">
    <location>
        <begin position="144"/>
        <end position="153"/>
    </location>
</feature>
<dbReference type="FunFam" id="3.30.160.60:FF:000125">
    <property type="entry name" value="Putative zinc finger protein 143"/>
    <property type="match status" value="1"/>
</dbReference>
<feature type="compositionally biased region" description="Polar residues" evidence="10">
    <location>
        <begin position="635"/>
        <end position="656"/>
    </location>
</feature>
<feature type="compositionally biased region" description="Basic and acidic residues" evidence="10">
    <location>
        <begin position="490"/>
        <end position="499"/>
    </location>
</feature>
<feature type="region of interest" description="Disordered" evidence="10">
    <location>
        <begin position="629"/>
        <end position="678"/>
    </location>
</feature>
<feature type="domain" description="C2H2-type" evidence="11">
    <location>
        <begin position="15"/>
        <end position="44"/>
    </location>
</feature>
<keyword evidence="8" id="KW-0539">Nucleus</keyword>
<dbReference type="PANTHER" id="PTHR47428">
    <property type="entry name" value="REGULATORY PROTEIN MIG1-RELATED"/>
    <property type="match status" value="1"/>
</dbReference>
<accession>A0A1Q3ENV7</accession>
<gene>
    <name evidence="12" type="ORF">LENED_010868</name>
</gene>
<organism evidence="12 13">
    <name type="scientific">Lentinula edodes</name>
    <name type="common">Shiitake mushroom</name>
    <name type="synonym">Lentinus edodes</name>
    <dbReference type="NCBI Taxonomy" id="5353"/>
    <lineage>
        <taxon>Eukaryota</taxon>
        <taxon>Fungi</taxon>
        <taxon>Dikarya</taxon>
        <taxon>Basidiomycota</taxon>
        <taxon>Agaricomycotina</taxon>
        <taxon>Agaricomycetes</taxon>
        <taxon>Agaricomycetidae</taxon>
        <taxon>Agaricales</taxon>
        <taxon>Marasmiineae</taxon>
        <taxon>Omphalotaceae</taxon>
        <taxon>Lentinula</taxon>
    </lineage>
</organism>
<evidence type="ECO:0000256" key="5">
    <source>
        <dbReference type="ARBA" id="ARBA00022833"/>
    </source>
</evidence>
<feature type="compositionally biased region" description="Basic and acidic residues" evidence="10">
    <location>
        <begin position="63"/>
        <end position="72"/>
    </location>
</feature>
<dbReference type="Proteomes" id="UP000188533">
    <property type="component" value="Unassembled WGS sequence"/>
</dbReference>
<evidence type="ECO:0000256" key="9">
    <source>
        <dbReference type="PROSITE-ProRule" id="PRU00042"/>
    </source>
</evidence>
<evidence type="ECO:0000256" key="10">
    <source>
        <dbReference type="SAM" id="MobiDB-lite"/>
    </source>
</evidence>
<evidence type="ECO:0000256" key="1">
    <source>
        <dbReference type="ARBA" id="ARBA00004123"/>
    </source>
</evidence>
<feature type="compositionally biased region" description="Basic and acidic residues" evidence="10">
    <location>
        <begin position="698"/>
        <end position="712"/>
    </location>
</feature>
<proteinExistence type="predicted"/>
<evidence type="ECO:0000256" key="4">
    <source>
        <dbReference type="ARBA" id="ARBA00022771"/>
    </source>
</evidence>
<feature type="compositionally biased region" description="Polar residues" evidence="10">
    <location>
        <begin position="467"/>
        <end position="476"/>
    </location>
</feature>
<comment type="subcellular location">
    <subcellularLocation>
        <location evidence="1">Nucleus</location>
    </subcellularLocation>
</comment>
<keyword evidence="2" id="KW-0479">Metal-binding</keyword>
<feature type="region of interest" description="Disordered" evidence="10">
    <location>
        <begin position="460"/>
        <end position="511"/>
    </location>
</feature>
<feature type="compositionally biased region" description="Basic residues" evidence="10">
    <location>
        <begin position="274"/>
        <end position="288"/>
    </location>
</feature>
<evidence type="ECO:0000256" key="3">
    <source>
        <dbReference type="ARBA" id="ARBA00022737"/>
    </source>
</evidence>
<feature type="compositionally biased region" description="Low complexity" evidence="10">
    <location>
        <begin position="293"/>
        <end position="307"/>
    </location>
</feature>
<protein>
    <submittedName>
        <fullName evidence="12">C2h2 transcription factor</fullName>
    </submittedName>
</protein>
<dbReference type="PANTHER" id="PTHR47428:SF2">
    <property type="entry name" value="ZINC FINGER PROTEIN RSV1"/>
    <property type="match status" value="1"/>
</dbReference>
<dbReference type="AlphaFoldDB" id="A0A1Q3ENV7"/>
<feature type="compositionally biased region" description="Low complexity" evidence="10">
    <location>
        <begin position="854"/>
        <end position="867"/>
    </location>
</feature>
<keyword evidence="7" id="KW-0804">Transcription</keyword>
<dbReference type="GO" id="GO:0005634">
    <property type="term" value="C:nucleus"/>
    <property type="evidence" value="ECO:0007669"/>
    <property type="project" value="UniProtKB-SubCell"/>
</dbReference>